<dbReference type="RefSeq" id="WP_207330877.1">
    <property type="nucleotide sequence ID" value="NZ_JAFMYW010000006.1"/>
</dbReference>
<dbReference type="EMBL" id="JAFMYW010000006">
    <property type="protein sequence ID" value="MBO0950937.1"/>
    <property type="molecule type" value="Genomic_DNA"/>
</dbReference>
<dbReference type="Proteomes" id="UP000664628">
    <property type="component" value="Unassembled WGS sequence"/>
</dbReference>
<evidence type="ECO:0008006" key="3">
    <source>
        <dbReference type="Google" id="ProtNLM"/>
    </source>
</evidence>
<reference evidence="1 2" key="1">
    <citation type="submission" date="2021-03" db="EMBL/GenBank/DDBJ databases">
        <title>Fibrella sp. HMF5405 genome sequencing and assembly.</title>
        <authorList>
            <person name="Kang H."/>
            <person name="Kim H."/>
            <person name="Bae S."/>
            <person name="Joh K."/>
        </authorList>
    </citation>
    <scope>NUCLEOTIDE SEQUENCE [LARGE SCALE GENOMIC DNA]</scope>
    <source>
        <strain evidence="1 2">HMF5405</strain>
    </source>
</reference>
<proteinExistence type="predicted"/>
<organism evidence="1 2">
    <name type="scientific">Fibrella forsythiae</name>
    <dbReference type="NCBI Taxonomy" id="2817061"/>
    <lineage>
        <taxon>Bacteria</taxon>
        <taxon>Pseudomonadati</taxon>
        <taxon>Bacteroidota</taxon>
        <taxon>Cytophagia</taxon>
        <taxon>Cytophagales</taxon>
        <taxon>Spirosomataceae</taxon>
        <taxon>Fibrella</taxon>
    </lineage>
</organism>
<keyword evidence="2" id="KW-1185">Reference proteome</keyword>
<protein>
    <recommendedName>
        <fullName evidence="3">DUF1570 domain-containing protein</fullName>
    </recommendedName>
</protein>
<evidence type="ECO:0000313" key="1">
    <source>
        <dbReference type="EMBL" id="MBO0950937.1"/>
    </source>
</evidence>
<sequence>MRRSVVRWLVLLLIALPLGTVILFPTLWRCLTIAHASNFKAVQVGTRALYISADASPRQRDVLLTHLQVASERIRRFWGNQQGQAVIIYCPTQEQYSLYCSGGEGAGCSLGMPWGASFLVLGPEGNSPDVMAHELCHDELFARLGWLTVKQQVPQWFNEGLALMVDYRFSNGNSTPRERFLIYDAEWNYRARGPQGLSPQVMPVISSLESTRDFFYGDYGRVMLAYLTAGREVSRWLATVGPTALPRLMTGLSEGGAFATVYQYARDKKAGTLQKNVPPANHPTH</sequence>
<evidence type="ECO:0000313" key="2">
    <source>
        <dbReference type="Proteomes" id="UP000664628"/>
    </source>
</evidence>
<comment type="caution">
    <text evidence="1">The sequence shown here is derived from an EMBL/GenBank/DDBJ whole genome shotgun (WGS) entry which is preliminary data.</text>
</comment>
<accession>A0ABS3JLQ2</accession>
<gene>
    <name evidence="1" type="ORF">J2I46_20270</name>
</gene>
<name>A0ABS3JLQ2_9BACT</name>